<reference evidence="6 7" key="1">
    <citation type="submission" date="2011-08" db="EMBL/GenBank/DDBJ databases">
        <title>The Genome Sequence of Johnsonella ignava ATCC 51276.</title>
        <authorList>
            <consortium name="The Broad Institute Genome Sequencing Platform"/>
            <person name="Earl A."/>
            <person name="Ward D."/>
            <person name="Feldgarden M."/>
            <person name="Gevers D."/>
            <person name="Izard J."/>
            <person name="Blanton J.M."/>
            <person name="Baranova O.V."/>
            <person name="Dewhirst F.E."/>
            <person name="Young S.K."/>
            <person name="Zeng Q."/>
            <person name="Gargeya S."/>
            <person name="Fitzgerald M."/>
            <person name="Haas B."/>
            <person name="Abouelleil A."/>
            <person name="Alvarado L."/>
            <person name="Arachchi H.M."/>
            <person name="Berlin A."/>
            <person name="Brown A."/>
            <person name="Chapman S.B."/>
            <person name="Chen Z."/>
            <person name="Dunbar C."/>
            <person name="Freedman E."/>
            <person name="Gearin G."/>
            <person name="Gellesch M."/>
            <person name="Goldberg J."/>
            <person name="Griggs A."/>
            <person name="Gujja S."/>
            <person name="Heiman D."/>
            <person name="Howarth C."/>
            <person name="Larson L."/>
            <person name="Lui A."/>
            <person name="MacDonald P.J.P."/>
            <person name="Montmayeur A."/>
            <person name="Murphy C."/>
            <person name="Neiman D."/>
            <person name="Pearson M."/>
            <person name="Priest M."/>
            <person name="Roberts A."/>
            <person name="Saif S."/>
            <person name="Shea T."/>
            <person name="Shenoy N."/>
            <person name="Sisk P."/>
            <person name="Stolte C."/>
            <person name="Sykes S."/>
            <person name="Wortman J."/>
            <person name="Nusbaum C."/>
            <person name="Birren B."/>
        </authorList>
    </citation>
    <scope>NUCLEOTIDE SEQUENCE [LARGE SCALE GENOMIC DNA]</scope>
    <source>
        <strain evidence="6 7">ATCC 51276</strain>
    </source>
</reference>
<dbReference type="Proteomes" id="UP000003011">
    <property type="component" value="Unassembled WGS sequence"/>
</dbReference>
<dbReference type="PATRIC" id="fig|679200.3.peg.1079"/>
<dbReference type="SUPFAM" id="SSF74942">
    <property type="entry name" value="YhbC-like, C-terminal domain"/>
    <property type="match status" value="1"/>
</dbReference>
<dbReference type="Gene3D" id="2.30.30.180">
    <property type="entry name" value="Ribosome maturation factor RimP, C-terminal domain"/>
    <property type="match status" value="1"/>
</dbReference>
<evidence type="ECO:0000259" key="5">
    <source>
        <dbReference type="Pfam" id="PF17384"/>
    </source>
</evidence>
<evidence type="ECO:0000256" key="1">
    <source>
        <dbReference type="ARBA" id="ARBA00022490"/>
    </source>
</evidence>
<proteinExistence type="inferred from homology"/>
<dbReference type="GO" id="GO:0005829">
    <property type="term" value="C:cytosol"/>
    <property type="evidence" value="ECO:0007669"/>
    <property type="project" value="TreeGrafter"/>
</dbReference>
<dbReference type="PANTHER" id="PTHR33867:SF1">
    <property type="entry name" value="RIBOSOME MATURATION FACTOR RIMP"/>
    <property type="match status" value="1"/>
</dbReference>
<dbReference type="Pfam" id="PF17384">
    <property type="entry name" value="DUF150_C"/>
    <property type="match status" value="1"/>
</dbReference>
<dbReference type="EMBL" id="ACZL01000016">
    <property type="protein sequence ID" value="EHI55810.1"/>
    <property type="molecule type" value="Genomic_DNA"/>
</dbReference>
<dbReference type="eggNOG" id="COG0779">
    <property type="taxonomic scope" value="Bacteria"/>
</dbReference>
<accession>G5GHI5</accession>
<dbReference type="GO" id="GO:0006412">
    <property type="term" value="P:translation"/>
    <property type="evidence" value="ECO:0007669"/>
    <property type="project" value="TreeGrafter"/>
</dbReference>
<dbReference type="InterPro" id="IPR028998">
    <property type="entry name" value="RimP_C"/>
</dbReference>
<dbReference type="AlphaFoldDB" id="G5GHI5"/>
<comment type="subcellular location">
    <subcellularLocation>
        <location evidence="3">Cytoplasm</location>
    </subcellularLocation>
</comment>
<keyword evidence="1 3" id="KW-0963">Cytoplasm</keyword>
<dbReference type="InterPro" id="IPR003728">
    <property type="entry name" value="Ribosome_maturation_RimP"/>
</dbReference>
<dbReference type="PANTHER" id="PTHR33867">
    <property type="entry name" value="RIBOSOME MATURATION FACTOR RIMP"/>
    <property type="match status" value="1"/>
</dbReference>
<gene>
    <name evidence="3" type="primary">rimP</name>
    <name evidence="6" type="ORF">HMPREF9333_01025</name>
</gene>
<sequence>MGKSEEYVSRTEEFLEKLSKEIDFEVVDVEFVKEGSQYYLRAYCDKESGISMDDCVEISHALSSWLDLNDFIQESYTLEVSSPGLGRKLKKDKDFIREKGKKVDIRLYTAVNGEKEFTGILEDFDKENIYIEVDSDAPVKKKPSKLASKCQGNGSCDSEAGILKIKRTDIAVIKLNVGF</sequence>
<dbReference type="InterPro" id="IPR036847">
    <property type="entry name" value="RimP_C_sf"/>
</dbReference>
<feature type="domain" description="Ribosome maturation factor RimP C-terminal" evidence="5">
    <location>
        <begin position="89"/>
        <end position="136"/>
    </location>
</feature>
<comment type="caution">
    <text evidence="6">The sequence shown here is derived from an EMBL/GenBank/DDBJ whole genome shotgun (WGS) entry which is preliminary data.</text>
</comment>
<dbReference type="Gene3D" id="3.30.300.70">
    <property type="entry name" value="RimP-like superfamily, N-terminal"/>
    <property type="match status" value="1"/>
</dbReference>
<dbReference type="InterPro" id="IPR028989">
    <property type="entry name" value="RimP_N"/>
</dbReference>
<dbReference type="RefSeq" id="WP_005540392.1">
    <property type="nucleotide sequence ID" value="NZ_JH378831.1"/>
</dbReference>
<dbReference type="Pfam" id="PF02576">
    <property type="entry name" value="RimP_N"/>
    <property type="match status" value="1"/>
</dbReference>
<evidence type="ECO:0000256" key="2">
    <source>
        <dbReference type="ARBA" id="ARBA00022517"/>
    </source>
</evidence>
<dbReference type="HOGENOM" id="CLU_070525_2_0_9"/>
<keyword evidence="2 3" id="KW-0690">Ribosome biogenesis</keyword>
<dbReference type="GO" id="GO:0000028">
    <property type="term" value="P:ribosomal small subunit assembly"/>
    <property type="evidence" value="ECO:0007669"/>
    <property type="project" value="TreeGrafter"/>
</dbReference>
<organism evidence="6 7">
    <name type="scientific">Johnsonella ignava ATCC 51276</name>
    <dbReference type="NCBI Taxonomy" id="679200"/>
    <lineage>
        <taxon>Bacteria</taxon>
        <taxon>Bacillati</taxon>
        <taxon>Bacillota</taxon>
        <taxon>Clostridia</taxon>
        <taxon>Lachnospirales</taxon>
        <taxon>Lachnospiraceae</taxon>
        <taxon>Johnsonella</taxon>
    </lineage>
</organism>
<comment type="similarity">
    <text evidence="3">Belongs to the RimP family.</text>
</comment>
<dbReference type="CDD" id="cd01734">
    <property type="entry name" value="YlxS_C"/>
    <property type="match status" value="1"/>
</dbReference>
<feature type="domain" description="Ribosome maturation factor RimP N-terminal" evidence="4">
    <location>
        <begin position="15"/>
        <end position="85"/>
    </location>
</feature>
<keyword evidence="7" id="KW-1185">Reference proteome</keyword>
<comment type="function">
    <text evidence="3">Required for maturation of 30S ribosomal subunits.</text>
</comment>
<dbReference type="HAMAP" id="MF_01077">
    <property type="entry name" value="RimP"/>
    <property type="match status" value="1"/>
</dbReference>
<dbReference type="OrthoDB" id="9805006at2"/>
<dbReference type="FunFam" id="3.30.300.70:FF:000001">
    <property type="entry name" value="Ribosome maturation factor RimP"/>
    <property type="match status" value="1"/>
</dbReference>
<evidence type="ECO:0000256" key="3">
    <source>
        <dbReference type="HAMAP-Rule" id="MF_01077"/>
    </source>
</evidence>
<evidence type="ECO:0000313" key="7">
    <source>
        <dbReference type="Proteomes" id="UP000003011"/>
    </source>
</evidence>
<dbReference type="InterPro" id="IPR035956">
    <property type="entry name" value="RimP_N_sf"/>
</dbReference>
<dbReference type="SUPFAM" id="SSF75420">
    <property type="entry name" value="YhbC-like, N-terminal domain"/>
    <property type="match status" value="1"/>
</dbReference>
<name>G5GHI5_9FIRM</name>
<evidence type="ECO:0000313" key="6">
    <source>
        <dbReference type="EMBL" id="EHI55810.1"/>
    </source>
</evidence>
<protein>
    <recommendedName>
        <fullName evidence="3">Ribosome maturation factor RimP</fullName>
    </recommendedName>
</protein>
<evidence type="ECO:0000259" key="4">
    <source>
        <dbReference type="Pfam" id="PF02576"/>
    </source>
</evidence>
<dbReference type="STRING" id="679200.HMPREF9333_01025"/>